<keyword evidence="1" id="KW-0472">Membrane</keyword>
<evidence type="ECO:0000313" key="2">
    <source>
        <dbReference type="EMBL" id="KAF2664369.1"/>
    </source>
</evidence>
<dbReference type="Proteomes" id="UP000799302">
    <property type="component" value="Unassembled WGS sequence"/>
</dbReference>
<feature type="transmembrane region" description="Helical" evidence="1">
    <location>
        <begin position="502"/>
        <end position="525"/>
    </location>
</feature>
<evidence type="ECO:0000313" key="3">
    <source>
        <dbReference type="Proteomes" id="UP000799302"/>
    </source>
</evidence>
<dbReference type="AlphaFoldDB" id="A0A6A6TWC9"/>
<gene>
    <name evidence="2" type="ORF">BT63DRAFT_460670</name>
</gene>
<organism evidence="2 3">
    <name type="scientific">Microthyrium microscopicum</name>
    <dbReference type="NCBI Taxonomy" id="703497"/>
    <lineage>
        <taxon>Eukaryota</taxon>
        <taxon>Fungi</taxon>
        <taxon>Dikarya</taxon>
        <taxon>Ascomycota</taxon>
        <taxon>Pezizomycotina</taxon>
        <taxon>Dothideomycetes</taxon>
        <taxon>Dothideomycetes incertae sedis</taxon>
        <taxon>Microthyriales</taxon>
        <taxon>Microthyriaceae</taxon>
        <taxon>Microthyrium</taxon>
    </lineage>
</organism>
<dbReference type="PANTHER" id="PTHR35043">
    <property type="entry name" value="TRANSCRIPTION FACTOR DOMAIN-CONTAINING PROTEIN"/>
    <property type="match status" value="1"/>
</dbReference>
<name>A0A6A6TWC9_9PEZI</name>
<reference evidence="2" key="1">
    <citation type="journal article" date="2020" name="Stud. Mycol.">
        <title>101 Dothideomycetes genomes: a test case for predicting lifestyles and emergence of pathogens.</title>
        <authorList>
            <person name="Haridas S."/>
            <person name="Albert R."/>
            <person name="Binder M."/>
            <person name="Bloem J."/>
            <person name="Labutti K."/>
            <person name="Salamov A."/>
            <person name="Andreopoulos B."/>
            <person name="Baker S."/>
            <person name="Barry K."/>
            <person name="Bills G."/>
            <person name="Bluhm B."/>
            <person name="Cannon C."/>
            <person name="Castanera R."/>
            <person name="Culley D."/>
            <person name="Daum C."/>
            <person name="Ezra D."/>
            <person name="Gonzalez J."/>
            <person name="Henrissat B."/>
            <person name="Kuo A."/>
            <person name="Liang C."/>
            <person name="Lipzen A."/>
            <person name="Lutzoni F."/>
            <person name="Magnuson J."/>
            <person name="Mondo S."/>
            <person name="Nolan M."/>
            <person name="Ohm R."/>
            <person name="Pangilinan J."/>
            <person name="Park H.-J."/>
            <person name="Ramirez L."/>
            <person name="Alfaro M."/>
            <person name="Sun H."/>
            <person name="Tritt A."/>
            <person name="Yoshinaga Y."/>
            <person name="Zwiers L.-H."/>
            <person name="Turgeon B."/>
            <person name="Goodwin S."/>
            <person name="Spatafora J."/>
            <person name="Crous P."/>
            <person name="Grigoriev I."/>
        </authorList>
    </citation>
    <scope>NUCLEOTIDE SEQUENCE</scope>
    <source>
        <strain evidence="2">CBS 115976</strain>
    </source>
</reference>
<keyword evidence="1" id="KW-1133">Transmembrane helix</keyword>
<proteinExistence type="predicted"/>
<evidence type="ECO:0000256" key="1">
    <source>
        <dbReference type="SAM" id="Phobius"/>
    </source>
</evidence>
<sequence>MSGANRTNSSSLANDFYGAIANASRTNTLNGSSQVYWRPEPDGRGTWGLLSTRFWSRCWRNTVWVVKGIFAPELVVVAALKQYMSAQKLTKIIRTRLSKSEKGKGKIDWSTKHSYFAQMGGFVVKTEQPDDEGFIPGSPTLSLTAHAVAVLAETGNLPKIAKETIEDKSKSNKIGKLMAYLQGCWLLVQCAARLAEKRPISLLEIHVSAHVLCALVIFSLWFSKPLGVEEPIVIQIPDKLIAAMWMFSDIPSRRYQTNTCNKARHEELPITSLITTWLPQRSEYATGDTVLHLDPLERISVARNPFDDTFAHQSPNCPIGLSIYNIRDGSSAPLEVGIQKIKEDEILRPLGWGPKPWSPIFRTKERSKKYHTGGLPYDFRGIYAAESTAAEVSIDAETLRRWTLAAQSIAEHPEIWDQSRRKVVQNKSLLSFDESLELWEYPLKELAKRTYLQPEIQNEPGPDLLAYNTIIHHLLVMTLASIYGGLHTLAWFEYFPTVLERWLWRAASCIVSGAFVVESLAALLFSVDDRDFLYNYWVADVLFAFFQVPVGITFLFYALARAYLPVEAFVSLRDVPSGVYETISWSQYIPHL</sequence>
<accession>A0A6A6TWC9</accession>
<dbReference type="EMBL" id="MU004243">
    <property type="protein sequence ID" value="KAF2664369.1"/>
    <property type="molecule type" value="Genomic_DNA"/>
</dbReference>
<dbReference type="OrthoDB" id="3061561at2759"/>
<feature type="transmembrane region" description="Helical" evidence="1">
    <location>
        <begin position="537"/>
        <end position="559"/>
    </location>
</feature>
<feature type="transmembrane region" description="Helical" evidence="1">
    <location>
        <begin position="470"/>
        <end position="490"/>
    </location>
</feature>
<protein>
    <submittedName>
        <fullName evidence="2">Uncharacterized protein</fullName>
    </submittedName>
</protein>
<keyword evidence="3" id="KW-1185">Reference proteome</keyword>
<keyword evidence="1" id="KW-0812">Transmembrane</keyword>
<dbReference type="PANTHER" id="PTHR35043:SF7">
    <property type="entry name" value="TRANSCRIPTION FACTOR DOMAIN-CONTAINING PROTEIN"/>
    <property type="match status" value="1"/>
</dbReference>